<feature type="region of interest" description="Disordered" evidence="1">
    <location>
        <begin position="13"/>
        <end position="79"/>
    </location>
</feature>
<protein>
    <submittedName>
        <fullName evidence="2">RCG46540</fullName>
    </submittedName>
</protein>
<reference evidence="2 3" key="1">
    <citation type="submission" date="2005-09" db="EMBL/GenBank/DDBJ databases">
        <authorList>
            <person name="Mural R.J."/>
            <person name="Li P.W."/>
            <person name="Adams M.D."/>
            <person name="Amanatides P.G."/>
            <person name="Baden-Tillson H."/>
            <person name="Barnstead M."/>
            <person name="Chin S.H."/>
            <person name="Dew I."/>
            <person name="Evans C.A."/>
            <person name="Ferriera S."/>
            <person name="Flanigan M."/>
            <person name="Fosler C."/>
            <person name="Glodek A."/>
            <person name="Gu Z."/>
            <person name="Holt R.A."/>
            <person name="Jennings D."/>
            <person name="Kraft C.L."/>
            <person name="Lu F."/>
            <person name="Nguyen T."/>
            <person name="Nusskern D.R."/>
            <person name="Pfannkoch C.M."/>
            <person name="Sitter C."/>
            <person name="Sutton G.G."/>
            <person name="Venter J.C."/>
            <person name="Wang Z."/>
            <person name="Woodage T."/>
            <person name="Zheng X.H."/>
            <person name="Zhong F."/>
        </authorList>
    </citation>
    <scope>NUCLEOTIDE SEQUENCE [LARGE SCALE GENOMIC DNA]</scope>
    <source>
        <strain>BN</strain>
        <strain evidence="3">Sprague-Dawley</strain>
    </source>
</reference>
<proteinExistence type="predicted"/>
<organism evidence="2 3">
    <name type="scientific">Rattus norvegicus</name>
    <name type="common">Rat</name>
    <dbReference type="NCBI Taxonomy" id="10116"/>
    <lineage>
        <taxon>Eukaryota</taxon>
        <taxon>Metazoa</taxon>
        <taxon>Chordata</taxon>
        <taxon>Craniata</taxon>
        <taxon>Vertebrata</taxon>
        <taxon>Euteleostomi</taxon>
        <taxon>Mammalia</taxon>
        <taxon>Eutheria</taxon>
        <taxon>Euarchontoglires</taxon>
        <taxon>Glires</taxon>
        <taxon>Rodentia</taxon>
        <taxon>Myomorpha</taxon>
        <taxon>Muroidea</taxon>
        <taxon>Muridae</taxon>
        <taxon>Murinae</taxon>
        <taxon>Rattus</taxon>
    </lineage>
</organism>
<accession>A6IDF0</accession>
<dbReference type="EMBL" id="CH473958">
    <property type="protein sequence ID" value="EDM09347.1"/>
    <property type="molecule type" value="Genomic_DNA"/>
</dbReference>
<name>A6IDF0_RAT</name>
<sequence>MVGQGSLAALVRSGESCGIPSSRQTGKNHMVCGGKWRRKREQTRPRSGRAAEEEMRNGCSNRRSKEQGEKHSRRLMTLC</sequence>
<dbReference type="AlphaFoldDB" id="A6IDF0"/>
<evidence type="ECO:0000313" key="3">
    <source>
        <dbReference type="Proteomes" id="UP000234681"/>
    </source>
</evidence>
<dbReference type="Proteomes" id="UP000234681">
    <property type="component" value="Chromosome 13"/>
</dbReference>
<evidence type="ECO:0000256" key="1">
    <source>
        <dbReference type="SAM" id="MobiDB-lite"/>
    </source>
</evidence>
<gene>
    <name evidence="2" type="ORF">rCG_46540</name>
</gene>
<evidence type="ECO:0000313" key="2">
    <source>
        <dbReference type="EMBL" id="EDM09347.1"/>
    </source>
</evidence>